<dbReference type="Gene3D" id="2.60.120.330">
    <property type="entry name" value="B-lactam Antibiotic, Isopenicillin N Synthase, Chain"/>
    <property type="match status" value="1"/>
</dbReference>
<proteinExistence type="predicted"/>
<evidence type="ECO:0000313" key="3">
    <source>
        <dbReference type="Proteomes" id="UP000593562"/>
    </source>
</evidence>
<dbReference type="AlphaFoldDB" id="A0A7J7CWY2"/>
<name>A0A7J7CWY2_TRIWF</name>
<evidence type="ECO:0000313" key="2">
    <source>
        <dbReference type="EMBL" id="KAF5738615.1"/>
    </source>
</evidence>
<dbReference type="PANTHER" id="PTHR47990">
    <property type="entry name" value="2-OXOGLUTARATE (2OG) AND FE(II)-DEPENDENT OXYGENASE SUPERFAMILY PROTEIN-RELATED"/>
    <property type="match status" value="1"/>
</dbReference>
<dbReference type="InParanoid" id="A0A7J7CWY2"/>
<reference evidence="2 3" key="1">
    <citation type="journal article" date="2020" name="Nat. Commun.">
        <title>Genome of Tripterygium wilfordii and identification of cytochrome P450 involved in triptolide biosynthesis.</title>
        <authorList>
            <person name="Tu L."/>
            <person name="Su P."/>
            <person name="Zhang Z."/>
            <person name="Gao L."/>
            <person name="Wang J."/>
            <person name="Hu T."/>
            <person name="Zhou J."/>
            <person name="Zhang Y."/>
            <person name="Zhao Y."/>
            <person name="Liu Y."/>
            <person name="Song Y."/>
            <person name="Tong Y."/>
            <person name="Lu Y."/>
            <person name="Yang J."/>
            <person name="Xu C."/>
            <person name="Jia M."/>
            <person name="Peters R.J."/>
            <person name="Huang L."/>
            <person name="Gao W."/>
        </authorList>
    </citation>
    <scope>NUCLEOTIDE SEQUENCE [LARGE SCALE GENOMIC DNA]</scope>
    <source>
        <strain evidence="3">cv. XIE 37</strain>
        <tissue evidence="2">Leaf</tissue>
    </source>
</reference>
<accession>A0A7J7CWY2</accession>
<dbReference type="PROSITE" id="PS51471">
    <property type="entry name" value="FE2OG_OXY"/>
    <property type="match status" value="1"/>
</dbReference>
<organism evidence="2 3">
    <name type="scientific">Tripterygium wilfordii</name>
    <name type="common">Thunder God vine</name>
    <dbReference type="NCBI Taxonomy" id="458696"/>
    <lineage>
        <taxon>Eukaryota</taxon>
        <taxon>Viridiplantae</taxon>
        <taxon>Streptophyta</taxon>
        <taxon>Embryophyta</taxon>
        <taxon>Tracheophyta</taxon>
        <taxon>Spermatophyta</taxon>
        <taxon>Magnoliopsida</taxon>
        <taxon>eudicotyledons</taxon>
        <taxon>Gunneridae</taxon>
        <taxon>Pentapetalae</taxon>
        <taxon>rosids</taxon>
        <taxon>fabids</taxon>
        <taxon>Celastrales</taxon>
        <taxon>Celastraceae</taxon>
        <taxon>Tripterygium</taxon>
    </lineage>
</organism>
<gene>
    <name evidence="2" type="ORF">HS088_TW13G01516</name>
</gene>
<dbReference type="InterPro" id="IPR027443">
    <property type="entry name" value="IPNS-like_sf"/>
</dbReference>
<dbReference type="InterPro" id="IPR050231">
    <property type="entry name" value="Iron_ascorbate_oxido_reductase"/>
</dbReference>
<evidence type="ECO:0000259" key="1">
    <source>
        <dbReference type="PROSITE" id="PS51471"/>
    </source>
</evidence>
<dbReference type="InterPro" id="IPR044861">
    <property type="entry name" value="IPNS-like_FE2OG_OXY"/>
</dbReference>
<protein>
    <recommendedName>
        <fullName evidence="1">Fe2OG dioxygenase domain-containing protein</fullName>
    </recommendedName>
</protein>
<dbReference type="Proteomes" id="UP000593562">
    <property type="component" value="Unassembled WGS sequence"/>
</dbReference>
<dbReference type="Pfam" id="PF03171">
    <property type="entry name" value="2OG-FeII_Oxy"/>
    <property type="match status" value="1"/>
</dbReference>
<dbReference type="InterPro" id="IPR005123">
    <property type="entry name" value="Oxoglu/Fe-dep_dioxygenase_dom"/>
</dbReference>
<keyword evidence="3" id="KW-1185">Reference proteome</keyword>
<dbReference type="SUPFAM" id="SSF51197">
    <property type="entry name" value="Clavaminate synthase-like"/>
    <property type="match status" value="1"/>
</dbReference>
<sequence>MGTTKHTDGSFFTVLLQDQLDGLQVFQENQWIDVHPIHGALVVNIGDLLQLITNDRFISATHRVLANQVGPRISVVSFFRPPISPGNNSMVCKPIKQLLSEENPPIYKEIDARDYFNVYFSKGLDGTSPLLHFRL</sequence>
<comment type="caution">
    <text evidence="2">The sequence shown here is derived from an EMBL/GenBank/DDBJ whole genome shotgun (WGS) entry which is preliminary data.</text>
</comment>
<dbReference type="EMBL" id="JAAARO010000013">
    <property type="protein sequence ID" value="KAF5738615.1"/>
    <property type="molecule type" value="Genomic_DNA"/>
</dbReference>
<feature type="domain" description="Fe2OG dioxygenase" evidence="1">
    <location>
        <begin position="1"/>
        <end position="81"/>
    </location>
</feature>